<evidence type="ECO:0000259" key="2">
    <source>
        <dbReference type="Pfam" id="PF04389"/>
    </source>
</evidence>
<dbReference type="KEGG" id="fbe:FF125_20235"/>
<dbReference type="PANTHER" id="PTHR12147">
    <property type="entry name" value="METALLOPEPTIDASE M28 FAMILY MEMBER"/>
    <property type="match status" value="1"/>
</dbReference>
<dbReference type="InterPro" id="IPR045175">
    <property type="entry name" value="M28_fam"/>
</dbReference>
<sequence length="319" mass="35209">MMIKLKLLIVLLLSVGISCAQKTKTIETNEVLMGIDSLMVKKHLYTLASDEMEGRKAGTPGIEKAAQYIESEFERIGLDKFQDLKTYRQSFVEKELNLFNIIGVLEGKSKKDEYVLVSAHYDHLGVKENGSGDVIYNGADDDASGVAAVLALAEYFKNSDSNERTIIFVTFTAEEMGVVGSTYFGKQIEPDNFVAGINIEMIGKESKFGPKTAWLTGFERSDFGTIIQKNLINTGYTLHPDPYKAYQLFYRSDNAAMAKLGIPAHTFSTGPIDNDPHYHKVSDEATTLSVSTITETIKAIARGTESIISGEDTPTRIED</sequence>
<evidence type="ECO:0000313" key="4">
    <source>
        <dbReference type="Proteomes" id="UP000306229"/>
    </source>
</evidence>
<dbReference type="OrthoDB" id="9764939at2"/>
<keyword evidence="1" id="KW-0732">Signal</keyword>
<feature type="signal peptide" evidence="1">
    <location>
        <begin position="1"/>
        <end position="20"/>
    </location>
</feature>
<dbReference type="EMBL" id="CP040749">
    <property type="protein sequence ID" value="QCX40654.1"/>
    <property type="molecule type" value="Genomic_DNA"/>
</dbReference>
<dbReference type="Gene3D" id="3.40.630.10">
    <property type="entry name" value="Zn peptidases"/>
    <property type="match status" value="1"/>
</dbReference>
<dbReference type="GO" id="GO:0006508">
    <property type="term" value="P:proteolysis"/>
    <property type="evidence" value="ECO:0007669"/>
    <property type="project" value="InterPro"/>
</dbReference>
<dbReference type="GO" id="GO:0008235">
    <property type="term" value="F:metalloexopeptidase activity"/>
    <property type="evidence" value="ECO:0007669"/>
    <property type="project" value="InterPro"/>
</dbReference>
<dbReference type="SUPFAM" id="SSF53187">
    <property type="entry name" value="Zn-dependent exopeptidases"/>
    <property type="match status" value="1"/>
</dbReference>
<keyword evidence="4" id="KW-1185">Reference proteome</keyword>
<dbReference type="AlphaFoldDB" id="A0A5B7TZ40"/>
<protein>
    <submittedName>
        <fullName evidence="3">M20/M25/M40 family metallo-hydrolase</fullName>
    </submittedName>
</protein>
<dbReference type="PANTHER" id="PTHR12147:SF26">
    <property type="entry name" value="PEPTIDASE M28 DOMAIN-CONTAINING PROTEIN"/>
    <property type="match status" value="1"/>
</dbReference>
<dbReference type="PROSITE" id="PS51257">
    <property type="entry name" value="PROKAR_LIPOPROTEIN"/>
    <property type="match status" value="1"/>
</dbReference>
<proteinExistence type="predicted"/>
<gene>
    <name evidence="3" type="ORF">FF125_20235</name>
</gene>
<keyword evidence="3" id="KW-0378">Hydrolase</keyword>
<feature type="domain" description="Peptidase M28" evidence="2">
    <location>
        <begin position="100"/>
        <end position="301"/>
    </location>
</feature>
<evidence type="ECO:0000313" key="3">
    <source>
        <dbReference type="EMBL" id="QCX40654.1"/>
    </source>
</evidence>
<organism evidence="3 4">
    <name type="scientific">Aureibaculum algae</name>
    <dbReference type="NCBI Taxonomy" id="2584122"/>
    <lineage>
        <taxon>Bacteria</taxon>
        <taxon>Pseudomonadati</taxon>
        <taxon>Bacteroidota</taxon>
        <taxon>Flavobacteriia</taxon>
        <taxon>Flavobacteriales</taxon>
        <taxon>Flavobacteriaceae</taxon>
        <taxon>Aureibaculum</taxon>
    </lineage>
</organism>
<evidence type="ECO:0000256" key="1">
    <source>
        <dbReference type="SAM" id="SignalP"/>
    </source>
</evidence>
<reference evidence="3 4" key="1">
    <citation type="submission" date="2019-05" db="EMBL/GenBank/DDBJ databases">
        <title>Algicella ahnfeltiae gen. nov., sp. nov., a novel marine bacterium of the family Flavobacteriaceae isolated from a red alga.</title>
        <authorList>
            <person name="Nedashkovskaya O.I."/>
            <person name="Kukhlevskiy A.D."/>
            <person name="Kim S.-G."/>
            <person name="Zhukova N.V."/>
            <person name="Mikhailov V.V."/>
        </authorList>
    </citation>
    <scope>NUCLEOTIDE SEQUENCE [LARGE SCALE GENOMIC DNA]</scope>
    <source>
        <strain evidence="3 4">10Alg115</strain>
    </source>
</reference>
<dbReference type="Proteomes" id="UP000306229">
    <property type="component" value="Chromosome"/>
</dbReference>
<dbReference type="RefSeq" id="WP_138951837.1">
    <property type="nucleotide sequence ID" value="NZ_CP040749.1"/>
</dbReference>
<name>A0A5B7TZ40_9FLAO</name>
<dbReference type="Pfam" id="PF04389">
    <property type="entry name" value="Peptidase_M28"/>
    <property type="match status" value="1"/>
</dbReference>
<dbReference type="InterPro" id="IPR007484">
    <property type="entry name" value="Peptidase_M28"/>
</dbReference>
<accession>A0A5B7TZ40</accession>
<feature type="chain" id="PRO_5022738670" evidence="1">
    <location>
        <begin position="21"/>
        <end position="319"/>
    </location>
</feature>